<dbReference type="GO" id="GO:0046873">
    <property type="term" value="F:metal ion transmembrane transporter activity"/>
    <property type="evidence" value="ECO:0007669"/>
    <property type="project" value="InterPro"/>
</dbReference>
<reference evidence="8 10" key="2">
    <citation type="submission" date="2018-08" db="EMBL/GenBank/DDBJ databases">
        <title>Recombination of ecologically and evolutionarily significant loci maintains genetic cohesion in the Pseudomonas syringae species complex.</title>
        <authorList>
            <person name="Dillon M."/>
            <person name="Thakur S."/>
            <person name="Almeida R.N.D."/>
            <person name="Weir B.S."/>
            <person name="Guttman D.S."/>
        </authorList>
    </citation>
    <scope>NUCLEOTIDE SEQUENCE [LARGE SCALE GENOMIC DNA]</scope>
    <source>
        <strain evidence="8 10">ICMP 2821</strain>
    </source>
</reference>
<evidence type="ECO:0000313" key="7">
    <source>
        <dbReference type="EMBL" id="KPW79862.1"/>
    </source>
</evidence>
<dbReference type="SUPFAM" id="SSF144083">
    <property type="entry name" value="Magnesium transport protein CorA, transmembrane region"/>
    <property type="match status" value="1"/>
</dbReference>
<reference evidence="7 9" key="1">
    <citation type="submission" date="2015-09" db="EMBL/GenBank/DDBJ databases">
        <title>Genome announcement of multiple Pseudomonas syringae strains.</title>
        <authorList>
            <person name="Thakur S."/>
            <person name="Wang P.W."/>
            <person name="Gong Y."/>
            <person name="Weir B.S."/>
            <person name="Guttman D.S."/>
        </authorList>
    </citation>
    <scope>NUCLEOTIDE SEQUENCE [LARGE SCALE GENOMIC DNA]</scope>
    <source>
        <strain evidence="7 9">ICMP2823</strain>
    </source>
</reference>
<dbReference type="InterPro" id="IPR047199">
    <property type="entry name" value="CorA-like"/>
</dbReference>
<dbReference type="Gene3D" id="1.20.58.340">
    <property type="entry name" value="Magnesium transport protein CorA, transmembrane region"/>
    <property type="match status" value="1"/>
</dbReference>
<organism evidence="7 9">
    <name type="scientific">Pseudomonas cannabina</name>
    <dbReference type="NCBI Taxonomy" id="86840"/>
    <lineage>
        <taxon>Bacteria</taxon>
        <taxon>Pseudomonadati</taxon>
        <taxon>Pseudomonadota</taxon>
        <taxon>Gammaproteobacteria</taxon>
        <taxon>Pseudomonadales</taxon>
        <taxon>Pseudomonadaceae</taxon>
        <taxon>Pseudomonas</taxon>
    </lineage>
</organism>
<evidence type="ECO:0000313" key="9">
    <source>
        <dbReference type="Proteomes" id="UP000050564"/>
    </source>
</evidence>
<accession>A0A0N8R007</accession>
<sequence>MIQGLKLDDGRLHACDPQRAQVLWFSKPDAGERRLLLERFHLDEHAVASALDPDEISRIEFHPDALFLIWKRPENYSGKDSFSFDVSSFGVLLSEHHLVLICPDDQPLSALGAHRPLNQPLDILLELLFNNIHHYLGHLKVIKMVARELQQKFNSSLENRHLLQMFNLSESLVYYINAIHSNGAVLTRLRNHAQGKQYGAASLALIDDMIIENDQCYKQTEIYSTVFAGLMDARGNLVNNSTNNLLRKLTLINVVFLPLNLIAGIGGMSEFSMMTAPLHWWVAYPALLLAMLGLGAVMVWGYAKWPVRPEPLLFPVSLGNVQAMQALIRRTLGRLPALKQRGVEVIDLDTQWPTDT</sequence>
<evidence type="ECO:0000313" key="10">
    <source>
        <dbReference type="Proteomes" id="UP000281372"/>
    </source>
</evidence>
<dbReference type="InterPro" id="IPR045863">
    <property type="entry name" value="CorA_TM1_TM2"/>
</dbReference>
<dbReference type="AlphaFoldDB" id="A0A0N8R007"/>
<dbReference type="EMBL" id="RBOW01000036">
    <property type="protein sequence ID" value="RMN42259.1"/>
    <property type="molecule type" value="Genomic_DNA"/>
</dbReference>
<name>A0A0N8R007_PSECA</name>
<gene>
    <name evidence="7" type="ORF">ALO81_02671</name>
    <name evidence="8" type="ORF">ALQ64_01757</name>
</gene>
<dbReference type="PATRIC" id="fig|86840.3.peg.3744"/>
<comment type="similarity">
    <text evidence="2">Belongs to the CorA metal ion transporter (MIT) (TC 1.A.35) family.</text>
</comment>
<proteinExistence type="inferred from homology"/>
<evidence type="ECO:0000256" key="4">
    <source>
        <dbReference type="ARBA" id="ARBA00022989"/>
    </source>
</evidence>
<evidence type="ECO:0000256" key="3">
    <source>
        <dbReference type="ARBA" id="ARBA00022692"/>
    </source>
</evidence>
<evidence type="ECO:0000256" key="1">
    <source>
        <dbReference type="ARBA" id="ARBA00004141"/>
    </source>
</evidence>
<feature type="transmembrane region" description="Helical" evidence="6">
    <location>
        <begin position="281"/>
        <end position="303"/>
    </location>
</feature>
<evidence type="ECO:0000256" key="6">
    <source>
        <dbReference type="SAM" id="Phobius"/>
    </source>
</evidence>
<dbReference type="InterPro" id="IPR002523">
    <property type="entry name" value="MgTranspt_CorA/ZnTranspt_ZntB"/>
</dbReference>
<evidence type="ECO:0000313" key="8">
    <source>
        <dbReference type="EMBL" id="RMN42259.1"/>
    </source>
</evidence>
<evidence type="ECO:0000256" key="2">
    <source>
        <dbReference type="ARBA" id="ARBA00009765"/>
    </source>
</evidence>
<dbReference type="EMBL" id="LJPX01000093">
    <property type="protein sequence ID" value="KPW79862.1"/>
    <property type="molecule type" value="Genomic_DNA"/>
</dbReference>
<dbReference type="PANTHER" id="PTHR47891">
    <property type="entry name" value="TRANSPORTER-RELATED"/>
    <property type="match status" value="1"/>
</dbReference>
<comment type="caution">
    <text evidence="7">The sequence shown here is derived from an EMBL/GenBank/DDBJ whole genome shotgun (WGS) entry which is preliminary data.</text>
</comment>
<dbReference type="InterPro" id="IPR045861">
    <property type="entry name" value="CorA_cytoplasmic_dom"/>
</dbReference>
<dbReference type="GO" id="GO:0016020">
    <property type="term" value="C:membrane"/>
    <property type="evidence" value="ECO:0007669"/>
    <property type="project" value="UniProtKB-SubCell"/>
</dbReference>
<dbReference type="PANTHER" id="PTHR47891:SF2">
    <property type="entry name" value="MAGNESIUM AND COBALT TRANSPORTER"/>
    <property type="match status" value="1"/>
</dbReference>
<dbReference type="Pfam" id="PF01544">
    <property type="entry name" value="CorA"/>
    <property type="match status" value="1"/>
</dbReference>
<keyword evidence="4 6" id="KW-1133">Transmembrane helix</keyword>
<evidence type="ECO:0000256" key="5">
    <source>
        <dbReference type="ARBA" id="ARBA00023136"/>
    </source>
</evidence>
<dbReference type="CDD" id="cd12827">
    <property type="entry name" value="EcCorA_ZntB-like_u2"/>
    <property type="match status" value="1"/>
</dbReference>
<feature type="transmembrane region" description="Helical" evidence="6">
    <location>
        <begin position="249"/>
        <end position="269"/>
    </location>
</feature>
<keyword evidence="3 6" id="KW-0812">Transmembrane</keyword>
<dbReference type="Proteomes" id="UP000050564">
    <property type="component" value="Unassembled WGS sequence"/>
</dbReference>
<protein>
    <submittedName>
        <fullName evidence="8">Mg2+ transporter protein, CorA-like</fullName>
    </submittedName>
    <submittedName>
        <fullName evidence="7">Mg2+ transporter, CorA-like protein</fullName>
    </submittedName>
</protein>
<comment type="subcellular location">
    <subcellularLocation>
        <location evidence="1">Membrane</location>
        <topology evidence="1">Multi-pass membrane protein</topology>
    </subcellularLocation>
</comment>
<keyword evidence="5 6" id="KW-0472">Membrane</keyword>
<dbReference type="Gene3D" id="3.30.460.20">
    <property type="entry name" value="CorA soluble domain-like"/>
    <property type="match status" value="1"/>
</dbReference>
<dbReference type="SUPFAM" id="SSF143865">
    <property type="entry name" value="CorA soluble domain-like"/>
    <property type="match status" value="1"/>
</dbReference>
<dbReference type="Proteomes" id="UP000281372">
    <property type="component" value="Unassembled WGS sequence"/>
</dbReference>